<evidence type="ECO:0000313" key="1">
    <source>
        <dbReference type="EMBL" id="AMQ00927.1"/>
    </source>
</evidence>
<dbReference type="Proteomes" id="UP000071561">
    <property type="component" value="Chromosome"/>
</dbReference>
<sequence length="125" mass="14409">MDYVKLAETVQQMRAAQNEYFRTRSGIALNNSKKLEKEVDDMVKAFVRPQSIIQADMFGKGIPVTDPNLKHEIKFCLLQELDINEHGKFIYTSTSGVHSMSMPDFLSDFREWLNTQGITKDYQIS</sequence>
<dbReference type="EMBL" id="CP014504">
    <property type="protein sequence ID" value="AMQ00927.1"/>
    <property type="molecule type" value="Genomic_DNA"/>
</dbReference>
<protein>
    <submittedName>
        <fullName evidence="1">Uncharacterized protein</fullName>
    </submittedName>
</protein>
<dbReference type="AlphaFoldDB" id="A0A127VHY8"/>
<dbReference type="PATRIC" id="fig|188932.3.peg.4232"/>
<keyword evidence="2" id="KW-1185">Reference proteome</keyword>
<gene>
    <name evidence="1" type="ORF">AY601_4076</name>
</gene>
<dbReference type="RefSeq" id="WP_068404455.1">
    <property type="nucleotide sequence ID" value="NZ_CP014504.1"/>
</dbReference>
<name>A0A127VHY8_9SPHI</name>
<reference evidence="1 2" key="1">
    <citation type="submission" date="2016-03" db="EMBL/GenBank/DDBJ databases">
        <title>Complete genome sequence of Pedobacter cryoconitis PAMC 27485.</title>
        <authorList>
            <person name="Lee J."/>
            <person name="Kim O.-S."/>
        </authorList>
    </citation>
    <scope>NUCLEOTIDE SEQUENCE [LARGE SCALE GENOMIC DNA]</scope>
    <source>
        <strain evidence="1 2">PAMC 27485</strain>
    </source>
</reference>
<evidence type="ECO:0000313" key="2">
    <source>
        <dbReference type="Proteomes" id="UP000071561"/>
    </source>
</evidence>
<dbReference type="OrthoDB" id="1495502at2"/>
<organism evidence="1 2">
    <name type="scientific">Pedobacter cryoconitis</name>
    <dbReference type="NCBI Taxonomy" id="188932"/>
    <lineage>
        <taxon>Bacteria</taxon>
        <taxon>Pseudomonadati</taxon>
        <taxon>Bacteroidota</taxon>
        <taxon>Sphingobacteriia</taxon>
        <taxon>Sphingobacteriales</taxon>
        <taxon>Sphingobacteriaceae</taxon>
        <taxon>Pedobacter</taxon>
    </lineage>
</organism>
<accession>A0A127VHY8</accession>
<proteinExistence type="predicted"/>
<dbReference type="KEGG" id="pcm:AY601_4076"/>